<dbReference type="Ensembl" id="ENSCMIT00000003241.1">
    <property type="protein sequence ID" value="ENSCMIP00000003126.1"/>
    <property type="gene ID" value="ENSCMIG00000001842.1"/>
</dbReference>
<feature type="disulfide bond" evidence="5">
    <location>
        <begin position="49"/>
        <end position="113"/>
    </location>
</feature>
<organism evidence="7 8">
    <name type="scientific">Callorhinchus milii</name>
    <name type="common">Ghost shark</name>
    <dbReference type="NCBI Taxonomy" id="7868"/>
    <lineage>
        <taxon>Eukaryota</taxon>
        <taxon>Metazoa</taxon>
        <taxon>Chordata</taxon>
        <taxon>Craniata</taxon>
        <taxon>Vertebrata</taxon>
        <taxon>Chondrichthyes</taxon>
        <taxon>Holocephali</taxon>
        <taxon>Chimaeriformes</taxon>
        <taxon>Callorhinchidae</taxon>
        <taxon>Callorhinchus</taxon>
    </lineage>
</organism>
<reference evidence="8" key="2">
    <citation type="journal article" date="2007" name="PLoS Biol.">
        <title>Survey sequencing and comparative analysis of the elephant shark (Callorhinchus milii) genome.</title>
        <authorList>
            <person name="Venkatesh B."/>
            <person name="Kirkness E.F."/>
            <person name="Loh Y.H."/>
            <person name="Halpern A.L."/>
            <person name="Lee A.P."/>
            <person name="Johnson J."/>
            <person name="Dandona N."/>
            <person name="Viswanathan L.D."/>
            <person name="Tay A."/>
            <person name="Venter J.C."/>
            <person name="Strausberg R.L."/>
            <person name="Brenner S."/>
        </authorList>
    </citation>
    <scope>NUCLEOTIDE SEQUENCE [LARGE SCALE GENOMIC DNA]</scope>
</reference>
<evidence type="ECO:0000256" key="2">
    <source>
        <dbReference type="ARBA" id="ARBA00022737"/>
    </source>
</evidence>
<keyword evidence="4" id="KW-0325">Glycoprotein</keyword>
<dbReference type="Proteomes" id="UP000314986">
    <property type="component" value="Unassembled WGS sequence"/>
</dbReference>
<evidence type="ECO:0000256" key="4">
    <source>
        <dbReference type="ARBA" id="ARBA00023180"/>
    </source>
</evidence>
<dbReference type="FunFam" id="3.10.250.10:FF:000002">
    <property type="entry name" value="Scavenger receptor cysteine-rich type 1 protein M130"/>
    <property type="match status" value="1"/>
</dbReference>
<dbReference type="InterPro" id="IPR001190">
    <property type="entry name" value="SRCR"/>
</dbReference>
<evidence type="ECO:0000313" key="8">
    <source>
        <dbReference type="Proteomes" id="UP000314986"/>
    </source>
</evidence>
<dbReference type="PROSITE" id="PS00420">
    <property type="entry name" value="SRCR_1"/>
    <property type="match status" value="1"/>
</dbReference>
<feature type="disulfide bond" evidence="5">
    <location>
        <begin position="310"/>
        <end position="320"/>
    </location>
</feature>
<dbReference type="SUPFAM" id="SSF56487">
    <property type="entry name" value="SRCR-like"/>
    <property type="match status" value="3"/>
</dbReference>
<protein>
    <recommendedName>
        <fullName evidence="6">SRCR domain-containing protein</fullName>
    </recommendedName>
</protein>
<feature type="domain" description="SRCR" evidence="6">
    <location>
        <begin position="241"/>
        <end position="341"/>
    </location>
</feature>
<reference evidence="8" key="3">
    <citation type="journal article" date="2014" name="Nature">
        <title>Elephant shark genome provides unique insights into gnathostome evolution.</title>
        <authorList>
            <consortium name="International Elephant Shark Genome Sequencing Consortium"/>
            <person name="Venkatesh B."/>
            <person name="Lee A.P."/>
            <person name="Ravi V."/>
            <person name="Maurya A.K."/>
            <person name="Lian M.M."/>
            <person name="Swann J.B."/>
            <person name="Ohta Y."/>
            <person name="Flajnik M.F."/>
            <person name="Sutoh Y."/>
            <person name="Kasahara M."/>
            <person name="Hoon S."/>
            <person name="Gangu V."/>
            <person name="Roy S.W."/>
            <person name="Irimia M."/>
            <person name="Korzh V."/>
            <person name="Kondrychyn I."/>
            <person name="Lim Z.W."/>
            <person name="Tay B.H."/>
            <person name="Tohari S."/>
            <person name="Kong K.W."/>
            <person name="Ho S."/>
            <person name="Lorente-Galdos B."/>
            <person name="Quilez J."/>
            <person name="Marques-Bonet T."/>
            <person name="Raney B.J."/>
            <person name="Ingham P.W."/>
            <person name="Tay A."/>
            <person name="Hillier L.W."/>
            <person name="Minx P."/>
            <person name="Boehm T."/>
            <person name="Wilson R.K."/>
            <person name="Brenner S."/>
            <person name="Warren W.C."/>
        </authorList>
    </citation>
    <scope>NUCLEOTIDE SEQUENCE [LARGE SCALE GENOMIC DNA]</scope>
</reference>
<dbReference type="Pfam" id="PF00530">
    <property type="entry name" value="SRCR"/>
    <property type="match status" value="3"/>
</dbReference>
<reference evidence="7" key="5">
    <citation type="submission" date="2025-09" db="UniProtKB">
        <authorList>
            <consortium name="Ensembl"/>
        </authorList>
    </citation>
    <scope>IDENTIFICATION</scope>
</reference>
<accession>A0A4W3GIC4</accession>
<sequence>IHFKLVHVIPSIKVSSFSTEDVQIRLMDGGSSCAGRVEIYYNGTWGTVCDDSWGSIESNVVCKQLGCGSAVHTTSAATCGRASAPVWLDDVRCSGKESALWECPSSPWGQHDCYHKEDVSIVMIPTVPGPTILHKMLRLANGLHSCEGRVEVFYNGTWGTVCSDSMGIDEAEVICKQLDCGKSLEVEYDGKFDEGSGPIWLDDMECNSNESFLWQCSSRPWGEHNCVHSEDVGVMCSGQELRLVGGSSICSGRVEILSNNTWGTVCDDSWDIREASVVCRQLDCGPAVRAVGQAGFGKGAGQIWLDELHCRGSESFLWDCVSSSAGQSDCLHKEDAGVVCSGRDLISQCSVYLMQIFFF</sequence>
<comment type="caution">
    <text evidence="5">Lacks conserved residue(s) required for the propagation of feature annotation.</text>
</comment>
<keyword evidence="2" id="KW-0677">Repeat</keyword>
<evidence type="ECO:0000313" key="7">
    <source>
        <dbReference type="Ensembl" id="ENSCMIP00000003126.1"/>
    </source>
</evidence>
<dbReference type="FunFam" id="3.10.250.10:FF:000006">
    <property type="entry name" value="neurotrypsin isoform X2"/>
    <property type="match status" value="2"/>
</dbReference>
<dbReference type="GO" id="GO:0016020">
    <property type="term" value="C:membrane"/>
    <property type="evidence" value="ECO:0007669"/>
    <property type="project" value="InterPro"/>
</dbReference>
<feature type="disulfide bond" evidence="5">
    <location>
        <begin position="206"/>
        <end position="216"/>
    </location>
</feature>
<dbReference type="SMART" id="SM00202">
    <property type="entry name" value="SR"/>
    <property type="match status" value="3"/>
</dbReference>
<keyword evidence="1" id="KW-0732">Signal</keyword>
<feature type="disulfide bond" evidence="5">
    <location>
        <begin position="93"/>
        <end position="103"/>
    </location>
</feature>
<dbReference type="PRINTS" id="PR00258">
    <property type="entry name" value="SPERACTRCPTR"/>
</dbReference>
<dbReference type="InterPro" id="IPR036772">
    <property type="entry name" value="SRCR-like_dom_sf"/>
</dbReference>
<dbReference type="PANTHER" id="PTHR19331:SF465">
    <property type="entry name" value="EGG PEPTIDE SPERACT RECEPTOR"/>
    <property type="match status" value="1"/>
</dbReference>
<name>A0A4W3GIC4_CALMI</name>
<feature type="disulfide bond" evidence="5">
    <location>
        <begin position="279"/>
        <end position="340"/>
    </location>
</feature>
<evidence type="ECO:0000256" key="5">
    <source>
        <dbReference type="PROSITE-ProRule" id="PRU00196"/>
    </source>
</evidence>
<reference evidence="8" key="1">
    <citation type="journal article" date="2006" name="Science">
        <title>Ancient noncoding elements conserved in the human genome.</title>
        <authorList>
            <person name="Venkatesh B."/>
            <person name="Kirkness E.F."/>
            <person name="Loh Y.H."/>
            <person name="Halpern A.L."/>
            <person name="Lee A.P."/>
            <person name="Johnson J."/>
            <person name="Dandona N."/>
            <person name="Viswanathan L.D."/>
            <person name="Tay A."/>
            <person name="Venter J.C."/>
            <person name="Strausberg R.L."/>
            <person name="Brenner S."/>
        </authorList>
    </citation>
    <scope>NUCLEOTIDE SEQUENCE [LARGE SCALE GENOMIC DNA]</scope>
</reference>
<evidence type="ECO:0000259" key="6">
    <source>
        <dbReference type="PROSITE" id="PS50287"/>
    </source>
</evidence>
<keyword evidence="3 5" id="KW-1015">Disulfide bond</keyword>
<dbReference type="PROSITE" id="PS50287">
    <property type="entry name" value="SRCR_2"/>
    <property type="match status" value="3"/>
</dbReference>
<evidence type="ECO:0000256" key="3">
    <source>
        <dbReference type="ARBA" id="ARBA00023157"/>
    </source>
</evidence>
<dbReference type="Gene3D" id="3.10.250.10">
    <property type="entry name" value="SRCR-like domain"/>
    <property type="match status" value="3"/>
</dbReference>
<evidence type="ECO:0000256" key="1">
    <source>
        <dbReference type="ARBA" id="ARBA00022729"/>
    </source>
</evidence>
<reference evidence="7" key="4">
    <citation type="submission" date="2025-08" db="UniProtKB">
        <authorList>
            <consortium name="Ensembl"/>
        </authorList>
    </citation>
    <scope>IDENTIFICATION</scope>
</reference>
<dbReference type="GeneTree" id="ENSGT00950000183145"/>
<feature type="domain" description="SRCR" evidence="6">
    <location>
        <begin position="24"/>
        <end position="124"/>
    </location>
</feature>
<dbReference type="PANTHER" id="PTHR19331">
    <property type="entry name" value="SCAVENGER RECEPTOR DOMAIN-CONTAINING"/>
    <property type="match status" value="1"/>
</dbReference>
<keyword evidence="8" id="KW-1185">Reference proteome</keyword>
<dbReference type="AlphaFoldDB" id="A0A4W3GIC4"/>
<feature type="disulfide bond" evidence="5">
    <location>
        <begin position="175"/>
        <end position="236"/>
    </location>
</feature>
<proteinExistence type="predicted"/>
<feature type="disulfide bond" evidence="5">
    <location>
        <begin position="266"/>
        <end position="330"/>
    </location>
</feature>
<feature type="domain" description="SRCR" evidence="6">
    <location>
        <begin position="137"/>
        <end position="237"/>
    </location>
</feature>
<feature type="disulfide bond" evidence="5">
    <location>
        <begin position="162"/>
        <end position="226"/>
    </location>
</feature>